<keyword evidence="1" id="KW-1133">Transmembrane helix</keyword>
<gene>
    <name evidence="2" type="ORF">BJ980_003211</name>
</gene>
<dbReference type="Proteomes" id="UP000540656">
    <property type="component" value="Unassembled WGS sequence"/>
</dbReference>
<comment type="caution">
    <text evidence="2">The sequence shown here is derived from an EMBL/GenBank/DDBJ whole genome shotgun (WGS) entry which is preliminary data.</text>
</comment>
<organism evidence="2 3">
    <name type="scientific">Nocardioides daedukensis</name>
    <dbReference type="NCBI Taxonomy" id="634462"/>
    <lineage>
        <taxon>Bacteria</taxon>
        <taxon>Bacillati</taxon>
        <taxon>Actinomycetota</taxon>
        <taxon>Actinomycetes</taxon>
        <taxon>Propionibacteriales</taxon>
        <taxon>Nocardioidaceae</taxon>
        <taxon>Nocardioides</taxon>
    </lineage>
</organism>
<accession>A0A7Y9S5B9</accession>
<name>A0A7Y9S5B9_9ACTN</name>
<dbReference type="RefSeq" id="WP_179503230.1">
    <property type="nucleotide sequence ID" value="NZ_JACCAA010000001.1"/>
</dbReference>
<keyword evidence="1" id="KW-0812">Transmembrane</keyword>
<sequence>MTARNDDELQQIHEALAKDQLYIHPSLESQFTADQIAAIKQNIAKSEDPLFVVAYPFERGDAFSGSTADLLTRLHAEHPEPGIYLATTTSLEPTDISLEGRAWDVPSTSDGSLYHPALSIVRYESHETLGSAFERSTELLLRPASKLDKLESKARDEWYDRNDLERTSTGSSYGEDGFDPTGLVIAGLIVVIICAVIYKVFAGVRRAKKPQALPPSAMARIRKAHDRKLEQQARDDVLGLGERIDEAEITATGDVDSWQSALDHYEAARRVMNVKDPEVLDVVGAIVLADNGSRALDAALAGRSFKPPTRCFLNPLHGVTGQVQAVTAAGREVKAPLCTACRQALRRDRVPDILDVARRGKPVHYFETDSEPWASSGYGALEPDLITRLHRRP</sequence>
<feature type="transmembrane region" description="Helical" evidence="1">
    <location>
        <begin position="182"/>
        <end position="201"/>
    </location>
</feature>
<keyword evidence="3" id="KW-1185">Reference proteome</keyword>
<protein>
    <submittedName>
        <fullName evidence="2">Uncharacterized protein</fullName>
    </submittedName>
</protein>
<keyword evidence="1" id="KW-0472">Membrane</keyword>
<proteinExistence type="predicted"/>
<evidence type="ECO:0000313" key="3">
    <source>
        <dbReference type="Proteomes" id="UP000540656"/>
    </source>
</evidence>
<dbReference type="EMBL" id="JACCAA010000001">
    <property type="protein sequence ID" value="NYG60288.1"/>
    <property type="molecule type" value="Genomic_DNA"/>
</dbReference>
<reference evidence="2 3" key="1">
    <citation type="submission" date="2020-07" db="EMBL/GenBank/DDBJ databases">
        <title>Sequencing the genomes of 1000 actinobacteria strains.</title>
        <authorList>
            <person name="Klenk H.-P."/>
        </authorList>
    </citation>
    <scope>NUCLEOTIDE SEQUENCE [LARGE SCALE GENOMIC DNA]</scope>
    <source>
        <strain evidence="2 3">DSM 23819</strain>
    </source>
</reference>
<dbReference type="AlphaFoldDB" id="A0A7Y9S5B9"/>
<evidence type="ECO:0000313" key="2">
    <source>
        <dbReference type="EMBL" id="NYG60288.1"/>
    </source>
</evidence>
<evidence type="ECO:0000256" key="1">
    <source>
        <dbReference type="SAM" id="Phobius"/>
    </source>
</evidence>